<dbReference type="PROSITE" id="PS51257">
    <property type="entry name" value="PROKAR_LIPOPROTEIN"/>
    <property type="match status" value="1"/>
</dbReference>
<evidence type="ECO:0000256" key="1">
    <source>
        <dbReference type="ARBA" id="ARBA00022723"/>
    </source>
</evidence>
<organism evidence="7 8">
    <name type="scientific">Photobacterium pectinilyticum</name>
    <dbReference type="NCBI Taxonomy" id="2906793"/>
    <lineage>
        <taxon>Bacteria</taxon>
        <taxon>Pseudomonadati</taxon>
        <taxon>Pseudomonadota</taxon>
        <taxon>Gammaproteobacteria</taxon>
        <taxon>Vibrionales</taxon>
        <taxon>Vibrionaceae</taxon>
        <taxon>Photobacterium</taxon>
    </lineage>
</organism>
<keyword evidence="1" id="KW-0479">Metal-binding</keyword>
<dbReference type="Pfam" id="PF00149">
    <property type="entry name" value="Metallophos"/>
    <property type="match status" value="1"/>
</dbReference>
<evidence type="ECO:0000313" key="7">
    <source>
        <dbReference type="EMBL" id="MCQ1061200.1"/>
    </source>
</evidence>
<comment type="caution">
    <text evidence="7">The sequence shown here is derived from an EMBL/GenBank/DDBJ whole genome shotgun (WGS) entry which is preliminary data.</text>
</comment>
<dbReference type="EMBL" id="JANEYT010000122">
    <property type="protein sequence ID" value="MCQ1061200.1"/>
    <property type="molecule type" value="Genomic_DNA"/>
</dbReference>
<evidence type="ECO:0000259" key="6">
    <source>
        <dbReference type="Pfam" id="PF00149"/>
    </source>
</evidence>
<proteinExistence type="inferred from homology"/>
<keyword evidence="2" id="KW-0378">Hydrolase</keyword>
<evidence type="ECO:0000256" key="4">
    <source>
        <dbReference type="ARBA" id="ARBA00025742"/>
    </source>
</evidence>
<evidence type="ECO:0000256" key="5">
    <source>
        <dbReference type="SAM" id="SignalP"/>
    </source>
</evidence>
<name>A0ABT1N8X2_9GAMM</name>
<dbReference type="SUPFAM" id="SSF56300">
    <property type="entry name" value="Metallo-dependent phosphatases"/>
    <property type="match status" value="1"/>
</dbReference>
<keyword evidence="5" id="KW-0732">Signal</keyword>
<evidence type="ECO:0000313" key="8">
    <source>
        <dbReference type="Proteomes" id="UP001524460"/>
    </source>
</evidence>
<dbReference type="RefSeq" id="WP_255045306.1">
    <property type="nucleotide sequence ID" value="NZ_JANEYT010000122.1"/>
</dbReference>
<dbReference type="InterPro" id="IPR004843">
    <property type="entry name" value="Calcineurin-like_PHP"/>
</dbReference>
<sequence length="627" mass="70569">MSKMSRKTLYIYTSILISSLSMTGCNSSTKTDDEHLATDVKIAILSDAHIYDAKLGDDEQGEFFQKAVNSDRKAFLDSKTLLDLTIDQLIKNDTQIILIPGDLTKDGEIINHESFRASLQRARDEGIQVFVAPGNHDVNNPYGYLSEQAGELTAKGAVYFEGNPEGKQPGSVAPYMSNSSTNNRSIANFNEFYADFGFDAAINQDESSYSYVAEPMPGLWIMSIDPMTASIKDVQEKWSAKDENYTKTGGSFYLPERQSTLEWVKSVATDAKKQGKTLLAFSHIGLIEHFHGQNMIMPGYVIDSEPNSFNENVEGYYAEEYVDYYTNETKEFIYTTRSEAISQELAEAGLNMVFTGHFHANDIAARYYDDGHWLVDVQTGSTVSYPAPYRIMDLDLVNQELTIDIDNEYLMSSEEVKIDLEELVDEMSQNILAAMGFDLPDTILVPVNDTILRKTVARTMLDRLKREEGNCTVIRPCKDEEWIPKLEEHFPEGVTWDALDALTVEKMIAKVLKLHYFGNEMDNIEKEISQAELYFLDWALNYALDYQTDEDSNRAVQLAKHNIEQSHDDIVFSYNAGLYLDMSGMLGDGVLSQIYGLLASAGHGMLYDPIPDHRVIIDLQTGQVTPN</sequence>
<keyword evidence="3" id="KW-0408">Iron</keyword>
<evidence type="ECO:0000256" key="3">
    <source>
        <dbReference type="ARBA" id="ARBA00023004"/>
    </source>
</evidence>
<keyword evidence="8" id="KW-1185">Reference proteome</keyword>
<dbReference type="Proteomes" id="UP001524460">
    <property type="component" value="Unassembled WGS sequence"/>
</dbReference>
<accession>A0ABT1N8X2</accession>
<dbReference type="InterPro" id="IPR029052">
    <property type="entry name" value="Metallo-depent_PP-like"/>
</dbReference>
<dbReference type="PANTHER" id="PTHR42988">
    <property type="entry name" value="PHOSPHOHYDROLASE"/>
    <property type="match status" value="1"/>
</dbReference>
<gene>
    <name evidence="7" type="ORF">NHN17_24510</name>
</gene>
<evidence type="ECO:0000256" key="2">
    <source>
        <dbReference type="ARBA" id="ARBA00022801"/>
    </source>
</evidence>
<feature type="domain" description="Calcineurin-like phosphoesterase" evidence="6">
    <location>
        <begin position="41"/>
        <end position="359"/>
    </location>
</feature>
<dbReference type="PANTHER" id="PTHR42988:SF2">
    <property type="entry name" value="CYCLIC NUCLEOTIDE PHOSPHODIESTERASE CBUA0032-RELATED"/>
    <property type="match status" value="1"/>
</dbReference>
<protein>
    <submittedName>
        <fullName evidence="7">Metallophosphoesterase</fullName>
    </submittedName>
</protein>
<comment type="similarity">
    <text evidence="4">Belongs to the cyclic nucleotide phosphodiesterase class-III family.</text>
</comment>
<feature type="chain" id="PRO_5046624591" evidence="5">
    <location>
        <begin position="24"/>
        <end position="627"/>
    </location>
</feature>
<feature type="signal peptide" evidence="5">
    <location>
        <begin position="1"/>
        <end position="23"/>
    </location>
</feature>
<dbReference type="InterPro" id="IPR050884">
    <property type="entry name" value="CNP_phosphodiesterase-III"/>
</dbReference>
<dbReference type="Gene3D" id="3.60.21.10">
    <property type="match status" value="1"/>
</dbReference>
<reference evidence="7 8" key="1">
    <citation type="submission" date="2022-07" db="EMBL/GenBank/DDBJ databases">
        <title>Photobacterium pectinilyticum sp. nov., a marine bacterium isolated from surface seawater of Qingdao offshore.</title>
        <authorList>
            <person name="Wang X."/>
        </authorList>
    </citation>
    <scope>NUCLEOTIDE SEQUENCE [LARGE SCALE GENOMIC DNA]</scope>
    <source>
        <strain evidence="7 8">ZSDE20</strain>
    </source>
</reference>